<evidence type="ECO:0000313" key="2">
    <source>
        <dbReference type="Proteomes" id="UP000239549"/>
    </source>
</evidence>
<dbReference type="Proteomes" id="UP000239549">
    <property type="component" value="Unassembled WGS sequence"/>
</dbReference>
<proteinExistence type="predicted"/>
<protein>
    <submittedName>
        <fullName evidence="1">Uncharacterized protein</fullName>
    </submittedName>
</protein>
<reference evidence="2" key="1">
    <citation type="submission" date="2018-02" db="EMBL/GenBank/DDBJ databases">
        <title>Genome sequence of Desulfocucumis palustris strain NAW-5.</title>
        <authorList>
            <person name="Watanabe M."/>
            <person name="Kojima H."/>
            <person name="Fukui M."/>
        </authorList>
    </citation>
    <scope>NUCLEOTIDE SEQUENCE [LARGE SCALE GENOMIC DNA]</scope>
    <source>
        <strain evidence="2">NAW-5</strain>
    </source>
</reference>
<dbReference type="AlphaFoldDB" id="A0A2L2XGD8"/>
<dbReference type="RefSeq" id="WP_104373197.1">
    <property type="nucleotide sequence ID" value="NZ_BFAV01000157.1"/>
</dbReference>
<keyword evidence="2" id="KW-1185">Reference proteome</keyword>
<comment type="caution">
    <text evidence="1">The sequence shown here is derived from an EMBL/GenBank/DDBJ whole genome shotgun (WGS) entry which is preliminary data.</text>
</comment>
<name>A0A2L2XGD8_9FIRM</name>
<accession>A0A2L2XGD8</accession>
<organism evidence="1 2">
    <name type="scientific">Desulfocucumis palustris</name>
    <dbReference type="NCBI Taxonomy" id="1898651"/>
    <lineage>
        <taxon>Bacteria</taxon>
        <taxon>Bacillati</taxon>
        <taxon>Bacillota</taxon>
        <taxon>Clostridia</taxon>
        <taxon>Eubacteriales</taxon>
        <taxon>Desulfocucumaceae</taxon>
        <taxon>Desulfocucumis</taxon>
    </lineage>
</organism>
<evidence type="ECO:0000313" key="1">
    <source>
        <dbReference type="EMBL" id="GBF35064.1"/>
    </source>
</evidence>
<sequence length="82" mass="10050">MVTLQRKRMEDHLFHCGYSRFKLQRMDTRRLISCYNWEMEKQRHKKEQATQQQLAKIRQEFTKIKTPIRCAKAIQSNKIIKP</sequence>
<dbReference type="EMBL" id="BFAV01000157">
    <property type="protein sequence ID" value="GBF35064.1"/>
    <property type="molecule type" value="Genomic_DNA"/>
</dbReference>
<gene>
    <name evidence="1" type="ORF">DCCM_4187</name>
</gene>